<dbReference type="Proteomes" id="UP000033423">
    <property type="component" value="Unassembled WGS sequence"/>
</dbReference>
<sequence>AALEGQSHNILATTDSDGIAMVKLSKGGMVIAIDHKERLKDDPDADYLSITATLSFEALR</sequence>
<proteinExistence type="predicted"/>
<protein>
    <submittedName>
        <fullName evidence="1">Uncharacterized protein</fullName>
    </submittedName>
</protein>
<organism evidence="1 2">
    <name type="scientific">Candidatus Magnetobacterium bavaricum</name>
    <dbReference type="NCBI Taxonomy" id="29290"/>
    <lineage>
        <taxon>Bacteria</taxon>
        <taxon>Pseudomonadati</taxon>
        <taxon>Nitrospirota</taxon>
        <taxon>Thermodesulfovibrionia</taxon>
        <taxon>Thermodesulfovibrionales</taxon>
        <taxon>Candidatus Magnetobacteriaceae</taxon>
        <taxon>Candidatus Magnetobacterium</taxon>
    </lineage>
</organism>
<name>A0A0F3H0U6_9BACT</name>
<keyword evidence="2" id="KW-1185">Reference proteome</keyword>
<reference evidence="1 2" key="1">
    <citation type="submission" date="2015-02" db="EMBL/GenBank/DDBJ databases">
        <title>Single-cell genomics of uncultivated deep-branching MTB reveals a conserved set of magnetosome genes.</title>
        <authorList>
            <person name="Kolinko S."/>
            <person name="Richter M."/>
            <person name="Glockner F.O."/>
            <person name="Brachmann A."/>
            <person name="Schuler D."/>
        </authorList>
    </citation>
    <scope>NUCLEOTIDE SEQUENCE [LARGE SCALE GENOMIC DNA]</scope>
    <source>
        <strain evidence="1">TM-1</strain>
    </source>
</reference>
<evidence type="ECO:0000313" key="2">
    <source>
        <dbReference type="Proteomes" id="UP000033423"/>
    </source>
</evidence>
<comment type="caution">
    <text evidence="1">The sequence shown here is derived from an EMBL/GenBank/DDBJ whole genome shotgun (WGS) entry which is preliminary data.</text>
</comment>
<feature type="non-terminal residue" evidence="1">
    <location>
        <position position="1"/>
    </location>
</feature>
<dbReference type="AlphaFoldDB" id="A0A0F3H0U6"/>
<evidence type="ECO:0000313" key="1">
    <source>
        <dbReference type="EMBL" id="KJU87737.1"/>
    </source>
</evidence>
<accession>A0A0F3H0U6</accession>
<gene>
    <name evidence="1" type="ORF">MBAV_000069</name>
</gene>
<dbReference type="EMBL" id="LACI01000037">
    <property type="protein sequence ID" value="KJU87737.1"/>
    <property type="molecule type" value="Genomic_DNA"/>
</dbReference>